<dbReference type="SUPFAM" id="SSF51735">
    <property type="entry name" value="NAD(P)-binding Rossmann-fold domains"/>
    <property type="match status" value="1"/>
</dbReference>
<dbReference type="PANTHER" id="PTHR42879:SF2">
    <property type="entry name" value="3-OXOACYL-[ACYL-CARRIER-PROTEIN] REDUCTASE FABG"/>
    <property type="match status" value="1"/>
</dbReference>
<evidence type="ECO:0000313" key="3">
    <source>
        <dbReference type="EMBL" id="QPS82856.1"/>
    </source>
</evidence>
<dbReference type="Pfam" id="PF00106">
    <property type="entry name" value="adh_short"/>
    <property type="match status" value="1"/>
</dbReference>
<dbReference type="EMBL" id="CP065748">
    <property type="protein sequence ID" value="QPS82856.1"/>
    <property type="molecule type" value="Genomic_DNA"/>
</dbReference>
<dbReference type="InterPro" id="IPR050259">
    <property type="entry name" value="SDR"/>
</dbReference>
<dbReference type="RefSeq" id="WP_016452922.1">
    <property type="nucleotide sequence ID" value="NZ_CP065748.1"/>
</dbReference>
<dbReference type="PRINTS" id="PR00080">
    <property type="entry name" value="SDRFAMILY"/>
</dbReference>
<gene>
    <name evidence="3" type="ORF">I6G47_07195</name>
</gene>
<sequence>MRNAIVTGGSRGIGLSIAHSLVNAGYNVAIVGRSQSNLDAAVKQLSGNGREVIGIRCDVTDSDEITQMTSSAVEKFGPIKVLVNCAGRSGGGVTENIDNELWLSVINTNLNSVFFVTKEILRSKAMGAGGAIINIASTGGKQGVVHGAPYSASKHGVIGFTKALGLELARKRADITVNAVCPGFVETEMAATVRQNYAKLWSITPEEAKRQIEERVPLGRYIEPGEVASMVIYLASDQARGITAQAMNVCGGLGNY</sequence>
<evidence type="ECO:0000313" key="4">
    <source>
        <dbReference type="Proteomes" id="UP000595064"/>
    </source>
</evidence>
<dbReference type="Proteomes" id="UP000595064">
    <property type="component" value="Chromosome"/>
</dbReference>
<dbReference type="GO" id="GO:0032787">
    <property type="term" value="P:monocarboxylic acid metabolic process"/>
    <property type="evidence" value="ECO:0007669"/>
    <property type="project" value="UniProtKB-ARBA"/>
</dbReference>
<dbReference type="KEGG" id="dla:I6G47_07195"/>
<proteinExistence type="inferred from homology"/>
<evidence type="ECO:0000256" key="2">
    <source>
        <dbReference type="RuleBase" id="RU000363"/>
    </source>
</evidence>
<comment type="similarity">
    <text evidence="1 2">Belongs to the short-chain dehydrogenases/reductases (SDR) family.</text>
</comment>
<dbReference type="PROSITE" id="PS00061">
    <property type="entry name" value="ADH_SHORT"/>
    <property type="match status" value="1"/>
</dbReference>
<dbReference type="GeneID" id="83665018"/>
<dbReference type="InterPro" id="IPR020904">
    <property type="entry name" value="Sc_DH/Rdtase_CS"/>
</dbReference>
<dbReference type="PRINTS" id="PR00081">
    <property type="entry name" value="GDHRDH"/>
</dbReference>
<reference evidence="3 4" key="1">
    <citation type="submission" date="2020-12" db="EMBL/GenBank/DDBJ databases">
        <title>FDA dAtabase for Regulatory Grade micrObial Sequences (FDA-ARGOS): Supporting development and validation of Infectious Disease Dx tests.</title>
        <authorList>
            <person name="Sproer C."/>
            <person name="Gronow S."/>
            <person name="Severitt S."/>
            <person name="Schroder I."/>
            <person name="Tallon L."/>
            <person name="Sadzewicz L."/>
            <person name="Zhao X."/>
            <person name="Boylan J."/>
            <person name="Ott S."/>
            <person name="Bowen H."/>
            <person name="Vavikolanu K."/>
            <person name="Mehta A."/>
            <person name="Aluvathingal J."/>
            <person name="Nadendla S."/>
            <person name="Lowell S."/>
            <person name="Myers T."/>
            <person name="Yan Y."/>
            <person name="Sichtig H."/>
        </authorList>
    </citation>
    <scope>NUCLEOTIDE SEQUENCE [LARGE SCALE GENOMIC DNA]</scope>
    <source>
        <strain evidence="3 4">FDAARGOS_890</strain>
    </source>
</reference>
<dbReference type="Gene3D" id="3.40.50.720">
    <property type="entry name" value="NAD(P)-binding Rossmann-like Domain"/>
    <property type="match status" value="1"/>
</dbReference>
<organism evidence="3 4">
    <name type="scientific">Delftia lacustris</name>
    <dbReference type="NCBI Taxonomy" id="558537"/>
    <lineage>
        <taxon>Bacteria</taxon>
        <taxon>Pseudomonadati</taxon>
        <taxon>Pseudomonadota</taxon>
        <taxon>Betaproteobacteria</taxon>
        <taxon>Burkholderiales</taxon>
        <taxon>Comamonadaceae</taxon>
        <taxon>Delftia</taxon>
    </lineage>
</organism>
<dbReference type="FunFam" id="3.40.50.720:FF:000084">
    <property type="entry name" value="Short-chain dehydrogenase reductase"/>
    <property type="match status" value="1"/>
</dbReference>
<name>A0A7T2YWI9_9BURK</name>
<dbReference type="InterPro" id="IPR036291">
    <property type="entry name" value="NAD(P)-bd_dom_sf"/>
</dbReference>
<dbReference type="AlphaFoldDB" id="A0A7T2YWI9"/>
<dbReference type="PANTHER" id="PTHR42879">
    <property type="entry name" value="3-OXOACYL-(ACYL-CARRIER-PROTEIN) REDUCTASE"/>
    <property type="match status" value="1"/>
</dbReference>
<dbReference type="InterPro" id="IPR002347">
    <property type="entry name" value="SDR_fam"/>
</dbReference>
<accession>A0A7T2YWI9</accession>
<evidence type="ECO:0000256" key="1">
    <source>
        <dbReference type="ARBA" id="ARBA00006484"/>
    </source>
</evidence>
<keyword evidence="4" id="KW-1185">Reference proteome</keyword>
<protein>
    <submittedName>
        <fullName evidence="3">SDR family NAD(P)-dependent oxidoreductase</fullName>
    </submittedName>
</protein>